<organism evidence="2 3">
    <name type="scientific">Nitrospirillum amazonense</name>
    <dbReference type="NCBI Taxonomy" id="28077"/>
    <lineage>
        <taxon>Bacteria</taxon>
        <taxon>Pseudomonadati</taxon>
        <taxon>Pseudomonadota</taxon>
        <taxon>Alphaproteobacteria</taxon>
        <taxon>Rhodospirillales</taxon>
        <taxon>Azospirillaceae</taxon>
        <taxon>Nitrospirillum</taxon>
    </lineage>
</organism>
<dbReference type="EMBL" id="VITR01000004">
    <property type="protein sequence ID" value="TWB43782.1"/>
    <property type="molecule type" value="Genomic_DNA"/>
</dbReference>
<gene>
    <name evidence="2" type="ORF">FBZ90_104170</name>
</gene>
<dbReference type="Gene3D" id="3.40.30.10">
    <property type="entry name" value="Glutaredoxin"/>
    <property type="match status" value="1"/>
</dbReference>
<name>A0A560HBP7_9PROT</name>
<proteinExistence type="predicted"/>
<evidence type="ECO:0000313" key="2">
    <source>
        <dbReference type="EMBL" id="TWB43782.1"/>
    </source>
</evidence>
<evidence type="ECO:0000313" key="3">
    <source>
        <dbReference type="Proteomes" id="UP000315751"/>
    </source>
</evidence>
<reference evidence="2 3" key="1">
    <citation type="submission" date="2019-06" db="EMBL/GenBank/DDBJ databases">
        <title>Genomic Encyclopedia of Type Strains, Phase IV (KMG-V): Genome sequencing to study the core and pangenomes of soil and plant-associated prokaryotes.</title>
        <authorList>
            <person name="Whitman W."/>
        </authorList>
    </citation>
    <scope>NUCLEOTIDE SEQUENCE [LARGE SCALE GENOMIC DNA]</scope>
    <source>
        <strain evidence="2 3">BR 11622</strain>
    </source>
</reference>
<keyword evidence="3" id="KW-1185">Reference proteome</keyword>
<accession>A0A560HBP7</accession>
<dbReference type="RefSeq" id="WP_246130219.1">
    <property type="nucleotide sequence ID" value="NZ_VITR01000004.1"/>
</dbReference>
<dbReference type="SUPFAM" id="SSF52833">
    <property type="entry name" value="Thioredoxin-like"/>
    <property type="match status" value="1"/>
</dbReference>
<dbReference type="Proteomes" id="UP000315751">
    <property type="component" value="Unassembled WGS sequence"/>
</dbReference>
<protein>
    <recommendedName>
        <fullName evidence="1">DSBA-like thioredoxin domain-containing protein</fullName>
    </recommendedName>
</protein>
<comment type="caution">
    <text evidence="2">The sequence shown here is derived from an EMBL/GenBank/DDBJ whole genome shotgun (WGS) entry which is preliminary data.</text>
</comment>
<dbReference type="CDD" id="cd03025">
    <property type="entry name" value="DsbA_FrnE_like"/>
    <property type="match status" value="1"/>
</dbReference>
<dbReference type="InterPro" id="IPR001853">
    <property type="entry name" value="DSBA-like_thioredoxin_dom"/>
</dbReference>
<feature type="domain" description="DSBA-like thioredoxin" evidence="1">
    <location>
        <begin position="11"/>
        <end position="189"/>
    </location>
</feature>
<dbReference type="GO" id="GO:0016491">
    <property type="term" value="F:oxidoreductase activity"/>
    <property type="evidence" value="ECO:0007669"/>
    <property type="project" value="InterPro"/>
</dbReference>
<sequence length="214" mass="23302">MPPRIPLTYLFDPLCGWCYGASAALDQIRARPDIALVLAPTGLFAGEGARPLDDGFATYAWANDQRIARLTGLPFSDRYRTKVLGDRRALLDSAPATLALTAVHLTRPDQEFDALKAMQQARYVDGRDNTDLPILANILADLGLHEAARRLTAPDEALVSAYHQRIAASRADMHAFNLEGVPALLVGEGSTRRRLKADALFGLVEALIADIRAQ</sequence>
<dbReference type="AlphaFoldDB" id="A0A560HBP7"/>
<dbReference type="Pfam" id="PF01323">
    <property type="entry name" value="DSBA"/>
    <property type="match status" value="1"/>
</dbReference>
<dbReference type="InterPro" id="IPR036249">
    <property type="entry name" value="Thioredoxin-like_sf"/>
</dbReference>
<evidence type="ECO:0000259" key="1">
    <source>
        <dbReference type="Pfam" id="PF01323"/>
    </source>
</evidence>